<feature type="transmembrane region" description="Helical" evidence="6">
    <location>
        <begin position="162"/>
        <end position="181"/>
    </location>
</feature>
<dbReference type="InterPro" id="IPR003740">
    <property type="entry name" value="YitT"/>
</dbReference>
<keyword evidence="2" id="KW-1003">Cell membrane</keyword>
<feature type="transmembrane region" description="Helical" evidence="6">
    <location>
        <begin position="138"/>
        <end position="156"/>
    </location>
</feature>
<dbReference type="GO" id="GO:0005886">
    <property type="term" value="C:plasma membrane"/>
    <property type="evidence" value="ECO:0007669"/>
    <property type="project" value="UniProtKB-SubCell"/>
</dbReference>
<sequence length="207" mass="22111">MIRILNILLGCMLVSSGLIMLGHAEVATGGTAGLSLTLSYLVDIPFAWLFFLINIPFYVFSVMRMGWNFTLFTLLSVSLVTAMSSVDRLLPDFAVNMYAGTLIGSLLCGLGLSTLFMNKASLGGSNILALFLQQRYKANPGTVNFIIDSCIVALGFYSAGIIQGILSIASVFIVSSVISYFKKRISVGSQRTVRTGPRVASQAGANG</sequence>
<keyword evidence="8" id="KW-1185">Reference proteome</keyword>
<feature type="transmembrane region" description="Helical" evidence="6">
    <location>
        <begin position="98"/>
        <end position="117"/>
    </location>
</feature>
<comment type="subcellular location">
    <subcellularLocation>
        <location evidence="1">Cell membrane</location>
        <topology evidence="1">Multi-pass membrane protein</topology>
    </subcellularLocation>
</comment>
<dbReference type="PANTHER" id="PTHR33545">
    <property type="entry name" value="UPF0750 MEMBRANE PROTEIN YITT-RELATED"/>
    <property type="match status" value="1"/>
</dbReference>
<keyword evidence="4 6" id="KW-1133">Transmembrane helix</keyword>
<dbReference type="Proteomes" id="UP000570361">
    <property type="component" value="Unassembled WGS sequence"/>
</dbReference>
<organism evidence="7 8">
    <name type="scientific">Paenibacillus phyllosphaerae</name>
    <dbReference type="NCBI Taxonomy" id="274593"/>
    <lineage>
        <taxon>Bacteria</taxon>
        <taxon>Bacillati</taxon>
        <taxon>Bacillota</taxon>
        <taxon>Bacilli</taxon>
        <taxon>Bacillales</taxon>
        <taxon>Paenibacillaceae</taxon>
        <taxon>Paenibacillus</taxon>
    </lineage>
</organism>
<evidence type="ECO:0000256" key="1">
    <source>
        <dbReference type="ARBA" id="ARBA00004651"/>
    </source>
</evidence>
<dbReference type="AlphaFoldDB" id="A0A7W5B107"/>
<dbReference type="PANTHER" id="PTHR33545:SF5">
    <property type="entry name" value="UPF0750 MEMBRANE PROTEIN YITT"/>
    <property type="match status" value="1"/>
</dbReference>
<dbReference type="Pfam" id="PF02588">
    <property type="entry name" value="YitT_membrane"/>
    <property type="match status" value="1"/>
</dbReference>
<name>A0A7W5B107_9BACL</name>
<comment type="caution">
    <text evidence="7">The sequence shown here is derived from an EMBL/GenBank/DDBJ whole genome shotgun (WGS) entry which is preliminary data.</text>
</comment>
<evidence type="ECO:0000256" key="6">
    <source>
        <dbReference type="SAM" id="Phobius"/>
    </source>
</evidence>
<dbReference type="EMBL" id="JACHXK010000012">
    <property type="protein sequence ID" value="MBB3112388.1"/>
    <property type="molecule type" value="Genomic_DNA"/>
</dbReference>
<accession>A0A7W5B107</accession>
<evidence type="ECO:0000256" key="3">
    <source>
        <dbReference type="ARBA" id="ARBA00022692"/>
    </source>
</evidence>
<reference evidence="7 8" key="1">
    <citation type="submission" date="2020-08" db="EMBL/GenBank/DDBJ databases">
        <title>Genomic Encyclopedia of Type Strains, Phase III (KMG-III): the genomes of soil and plant-associated and newly described type strains.</title>
        <authorList>
            <person name="Whitman W."/>
        </authorList>
    </citation>
    <scope>NUCLEOTIDE SEQUENCE [LARGE SCALE GENOMIC DNA]</scope>
    <source>
        <strain evidence="7 8">CECT 5862</strain>
    </source>
</reference>
<keyword evidence="5 6" id="KW-0472">Membrane</keyword>
<feature type="transmembrane region" description="Helical" evidence="6">
    <location>
        <begin position="67"/>
        <end position="86"/>
    </location>
</feature>
<evidence type="ECO:0000313" key="7">
    <source>
        <dbReference type="EMBL" id="MBB3112388.1"/>
    </source>
</evidence>
<gene>
    <name evidence="7" type="ORF">FHS18_004489</name>
</gene>
<evidence type="ECO:0000256" key="5">
    <source>
        <dbReference type="ARBA" id="ARBA00023136"/>
    </source>
</evidence>
<protein>
    <submittedName>
        <fullName evidence="7">Uncharacterized membrane-anchored protein YitT (DUF2179 family)</fullName>
    </submittedName>
</protein>
<evidence type="ECO:0000313" key="8">
    <source>
        <dbReference type="Proteomes" id="UP000570361"/>
    </source>
</evidence>
<evidence type="ECO:0000256" key="4">
    <source>
        <dbReference type="ARBA" id="ARBA00022989"/>
    </source>
</evidence>
<keyword evidence="3 6" id="KW-0812">Transmembrane</keyword>
<dbReference type="RefSeq" id="WP_183602514.1">
    <property type="nucleotide sequence ID" value="NZ_JACHXK010000012.1"/>
</dbReference>
<evidence type="ECO:0000256" key="2">
    <source>
        <dbReference type="ARBA" id="ARBA00022475"/>
    </source>
</evidence>
<feature type="transmembrane region" description="Helical" evidence="6">
    <location>
        <begin position="40"/>
        <end position="60"/>
    </location>
</feature>
<dbReference type="InterPro" id="IPR051461">
    <property type="entry name" value="UPF0750_membrane"/>
</dbReference>
<proteinExistence type="predicted"/>